<dbReference type="RefSeq" id="WP_092906922.1">
    <property type="nucleotide sequence ID" value="NZ_FOUZ01000004.1"/>
</dbReference>
<evidence type="ECO:0000256" key="2">
    <source>
        <dbReference type="RuleBase" id="RU003875"/>
    </source>
</evidence>
<feature type="domain" description="Ferritin/DPS" evidence="3">
    <location>
        <begin position="15"/>
        <end position="154"/>
    </location>
</feature>
<sequence length="154" mass="17958">MKLLSPENKGKIADILIKLLADEHILYLKTRNAHWNVEGPDFQTIHVYFESLYNELQIVIDDVAEKIRQKDVYAPATMKEYMQLAHLSEERKTENKDSLSFIADLLHDHEVIIDFLSEAVVEIEAFHDISTSDFLVGLLEQHQKTAWMLRSHLR</sequence>
<accession>A0A1I4UMN3</accession>
<dbReference type="OrthoDB" id="9797023at2"/>
<dbReference type="InterPro" id="IPR012347">
    <property type="entry name" value="Ferritin-like"/>
</dbReference>
<keyword evidence="5" id="KW-1185">Reference proteome</keyword>
<evidence type="ECO:0000256" key="1">
    <source>
        <dbReference type="ARBA" id="ARBA00009497"/>
    </source>
</evidence>
<name>A0A1I4UMN3_9FLAO</name>
<dbReference type="Gene3D" id="1.20.1260.10">
    <property type="match status" value="1"/>
</dbReference>
<dbReference type="STRING" id="684065.SAMN05421738_10416"/>
<dbReference type="SUPFAM" id="SSF47240">
    <property type="entry name" value="Ferritin-like"/>
    <property type="match status" value="1"/>
</dbReference>
<dbReference type="GO" id="GO:0003677">
    <property type="term" value="F:DNA binding"/>
    <property type="evidence" value="ECO:0007669"/>
    <property type="project" value="UniProtKB-KW"/>
</dbReference>
<evidence type="ECO:0000313" key="5">
    <source>
        <dbReference type="Proteomes" id="UP000199149"/>
    </source>
</evidence>
<evidence type="ECO:0000259" key="3">
    <source>
        <dbReference type="Pfam" id="PF00210"/>
    </source>
</evidence>
<dbReference type="Proteomes" id="UP000199149">
    <property type="component" value="Unassembled WGS sequence"/>
</dbReference>
<dbReference type="PANTHER" id="PTHR42932:SF3">
    <property type="entry name" value="DNA PROTECTION DURING STARVATION PROTEIN"/>
    <property type="match status" value="1"/>
</dbReference>
<dbReference type="InterPro" id="IPR002177">
    <property type="entry name" value="DPS_DNA-bd"/>
</dbReference>
<protein>
    <submittedName>
        <fullName evidence="4">Starvation-inducible DNA-binding protein</fullName>
    </submittedName>
</protein>
<dbReference type="GO" id="GO:0008199">
    <property type="term" value="F:ferric iron binding"/>
    <property type="evidence" value="ECO:0007669"/>
    <property type="project" value="InterPro"/>
</dbReference>
<dbReference type="AlphaFoldDB" id="A0A1I4UMN3"/>
<dbReference type="PANTHER" id="PTHR42932">
    <property type="entry name" value="GENERAL STRESS PROTEIN 20U"/>
    <property type="match status" value="1"/>
</dbReference>
<dbReference type="PIRSF" id="PIRSF005900">
    <property type="entry name" value="Dps"/>
    <property type="match status" value="1"/>
</dbReference>
<proteinExistence type="inferred from homology"/>
<evidence type="ECO:0000313" key="4">
    <source>
        <dbReference type="EMBL" id="SFM90188.1"/>
    </source>
</evidence>
<dbReference type="EMBL" id="FOUZ01000004">
    <property type="protein sequence ID" value="SFM90188.1"/>
    <property type="molecule type" value="Genomic_DNA"/>
</dbReference>
<reference evidence="5" key="1">
    <citation type="submission" date="2016-10" db="EMBL/GenBank/DDBJ databases">
        <authorList>
            <person name="Varghese N."/>
            <person name="Submissions S."/>
        </authorList>
    </citation>
    <scope>NUCLEOTIDE SEQUENCE [LARGE SCALE GENOMIC DNA]</scope>
    <source>
        <strain evidence="5">XJ109</strain>
    </source>
</reference>
<keyword evidence="4" id="KW-0238">DNA-binding</keyword>
<dbReference type="InterPro" id="IPR009078">
    <property type="entry name" value="Ferritin-like_SF"/>
</dbReference>
<dbReference type="CDD" id="cd01043">
    <property type="entry name" value="DPS"/>
    <property type="match status" value="1"/>
</dbReference>
<gene>
    <name evidence="4" type="ORF">SAMN05421738_10416</name>
</gene>
<comment type="similarity">
    <text evidence="1 2">Belongs to the Dps family.</text>
</comment>
<dbReference type="InterPro" id="IPR008331">
    <property type="entry name" value="Ferritin_DPS_dom"/>
</dbReference>
<dbReference type="PRINTS" id="PR01346">
    <property type="entry name" value="HELNAPAPROT"/>
</dbReference>
<organism evidence="4 5">
    <name type="scientific">Algoriella xinjiangensis</name>
    <dbReference type="NCBI Taxonomy" id="684065"/>
    <lineage>
        <taxon>Bacteria</taxon>
        <taxon>Pseudomonadati</taxon>
        <taxon>Bacteroidota</taxon>
        <taxon>Flavobacteriia</taxon>
        <taxon>Flavobacteriales</taxon>
        <taxon>Weeksellaceae</taxon>
        <taxon>Algoriella</taxon>
    </lineage>
</organism>
<dbReference type="Pfam" id="PF00210">
    <property type="entry name" value="Ferritin"/>
    <property type="match status" value="1"/>
</dbReference>